<dbReference type="AlphaFoldDB" id="E4ZNY3"/>
<keyword evidence="2" id="KW-1185">Reference proteome</keyword>
<reference evidence="2" key="1">
    <citation type="journal article" date="2011" name="Nat. Commun.">
        <title>Effector diversification within compartments of the Leptosphaeria maculans genome affected by Repeat-Induced Point mutations.</title>
        <authorList>
            <person name="Rouxel T."/>
            <person name="Grandaubert J."/>
            <person name="Hane J.K."/>
            <person name="Hoede C."/>
            <person name="van de Wouw A.P."/>
            <person name="Couloux A."/>
            <person name="Dominguez V."/>
            <person name="Anthouard V."/>
            <person name="Bally P."/>
            <person name="Bourras S."/>
            <person name="Cozijnsen A.J."/>
            <person name="Ciuffetti L.M."/>
            <person name="Degrave A."/>
            <person name="Dilmaghani A."/>
            <person name="Duret L."/>
            <person name="Fudal I."/>
            <person name="Goodwin S.B."/>
            <person name="Gout L."/>
            <person name="Glaser N."/>
            <person name="Linglin J."/>
            <person name="Kema G.H.J."/>
            <person name="Lapalu N."/>
            <person name="Lawrence C.B."/>
            <person name="May K."/>
            <person name="Meyer M."/>
            <person name="Ollivier B."/>
            <person name="Poulain J."/>
            <person name="Schoch C.L."/>
            <person name="Simon A."/>
            <person name="Spatafora J.W."/>
            <person name="Stachowiak A."/>
            <person name="Turgeon B.G."/>
            <person name="Tyler B.M."/>
            <person name="Vincent D."/>
            <person name="Weissenbach J."/>
            <person name="Amselem J."/>
            <person name="Quesneville H."/>
            <person name="Oliver R.P."/>
            <person name="Wincker P."/>
            <person name="Balesdent M.-H."/>
            <person name="Howlett B.J."/>
        </authorList>
    </citation>
    <scope>NUCLEOTIDE SEQUENCE [LARGE SCALE GENOMIC DNA]</scope>
    <source>
        <strain evidence="2">JN3 / isolate v23.1.3 / race Av1-4-5-6-7-8</strain>
    </source>
</reference>
<name>E4ZNY3_LEPMJ</name>
<proteinExistence type="predicted"/>
<organism evidence="2">
    <name type="scientific">Leptosphaeria maculans (strain JN3 / isolate v23.1.3 / race Av1-4-5-6-7-8)</name>
    <name type="common">Blackleg fungus</name>
    <name type="synonym">Phoma lingam</name>
    <dbReference type="NCBI Taxonomy" id="985895"/>
    <lineage>
        <taxon>Eukaryota</taxon>
        <taxon>Fungi</taxon>
        <taxon>Dikarya</taxon>
        <taxon>Ascomycota</taxon>
        <taxon>Pezizomycotina</taxon>
        <taxon>Dothideomycetes</taxon>
        <taxon>Pleosporomycetidae</taxon>
        <taxon>Pleosporales</taxon>
        <taxon>Pleosporineae</taxon>
        <taxon>Leptosphaeriaceae</taxon>
        <taxon>Plenodomus</taxon>
        <taxon>Plenodomus lingam/Leptosphaeria maculans species complex</taxon>
    </lineage>
</organism>
<sequence>MRLTIPVCLLFMATLPKYGPLLPDERCFPISLSAK</sequence>
<gene>
    <name evidence="1" type="ORF">LEMA_uP042530.1</name>
</gene>
<protein>
    <submittedName>
        <fullName evidence="1">Predicted protein</fullName>
    </submittedName>
</protein>
<accession>E4ZNY3</accession>
<evidence type="ECO:0000313" key="1">
    <source>
        <dbReference type="EMBL" id="CBX93352.1"/>
    </source>
</evidence>
<dbReference type="InParanoid" id="E4ZNY3"/>
<dbReference type="HOGENOM" id="CLU_3368640_0_0_1"/>
<dbReference type="VEuPathDB" id="FungiDB:LEMA_uP042530.1"/>
<evidence type="ECO:0000313" key="2">
    <source>
        <dbReference type="Proteomes" id="UP000002668"/>
    </source>
</evidence>
<dbReference type="EMBL" id="FP929105">
    <property type="protein sequence ID" value="CBX93352.1"/>
    <property type="molecule type" value="Genomic_DNA"/>
</dbReference>
<dbReference type="Proteomes" id="UP000002668">
    <property type="component" value="Genome"/>
</dbReference>